<dbReference type="InterPro" id="IPR000700">
    <property type="entry name" value="PAS-assoc_C"/>
</dbReference>
<dbReference type="PROSITE" id="PS50113">
    <property type="entry name" value="PAC"/>
    <property type="match status" value="2"/>
</dbReference>
<feature type="domain" description="PAS" evidence="8">
    <location>
        <begin position="465"/>
        <end position="506"/>
    </location>
</feature>
<feature type="domain" description="PAS" evidence="8">
    <location>
        <begin position="595"/>
        <end position="638"/>
    </location>
</feature>
<dbReference type="NCBIfam" id="TIGR00229">
    <property type="entry name" value="sensory_box"/>
    <property type="match status" value="3"/>
</dbReference>
<evidence type="ECO:0000256" key="4">
    <source>
        <dbReference type="ARBA" id="ARBA00022679"/>
    </source>
</evidence>
<dbReference type="CDD" id="cd12915">
    <property type="entry name" value="PDC2_DGC_like"/>
    <property type="match status" value="1"/>
</dbReference>
<dbReference type="InterPro" id="IPR035965">
    <property type="entry name" value="PAS-like_dom_sf"/>
</dbReference>
<dbReference type="PROSITE" id="PS50109">
    <property type="entry name" value="HIS_KIN"/>
    <property type="match status" value="1"/>
</dbReference>
<dbReference type="Pfam" id="PF13426">
    <property type="entry name" value="PAS_9"/>
    <property type="match status" value="1"/>
</dbReference>
<reference evidence="10" key="1">
    <citation type="submission" date="2016-10" db="EMBL/GenBank/DDBJ databases">
        <title>Sequence of Gallionella enrichment culture.</title>
        <authorList>
            <person name="Poehlein A."/>
            <person name="Muehling M."/>
            <person name="Daniel R."/>
        </authorList>
    </citation>
    <scope>NUCLEOTIDE SEQUENCE</scope>
</reference>
<dbReference type="AlphaFoldDB" id="A0A1J5RUW6"/>
<dbReference type="CDD" id="cd00130">
    <property type="entry name" value="PAS"/>
    <property type="match status" value="2"/>
</dbReference>
<dbReference type="GO" id="GO:0000155">
    <property type="term" value="F:phosphorelay sensor kinase activity"/>
    <property type="evidence" value="ECO:0007669"/>
    <property type="project" value="InterPro"/>
</dbReference>
<organism evidence="10">
    <name type="scientific">mine drainage metagenome</name>
    <dbReference type="NCBI Taxonomy" id="410659"/>
    <lineage>
        <taxon>unclassified sequences</taxon>
        <taxon>metagenomes</taxon>
        <taxon>ecological metagenomes</taxon>
    </lineage>
</organism>
<dbReference type="InterPro" id="IPR036890">
    <property type="entry name" value="HATPase_C_sf"/>
</dbReference>
<gene>
    <name evidence="10" type="primary">cph1_27</name>
    <name evidence="10" type="ORF">GALL_221220</name>
</gene>
<dbReference type="SUPFAM" id="SSF55874">
    <property type="entry name" value="ATPase domain of HSP90 chaperone/DNA topoisomerase II/histidine kinase"/>
    <property type="match status" value="1"/>
</dbReference>
<dbReference type="Pfam" id="PF08447">
    <property type="entry name" value="PAS_3"/>
    <property type="match status" value="1"/>
</dbReference>
<dbReference type="EC" id="2.7.13.3" evidence="2"/>
<dbReference type="Pfam" id="PF08448">
    <property type="entry name" value="PAS_4"/>
    <property type="match status" value="1"/>
</dbReference>
<accession>A0A1J5RUW6</accession>
<feature type="domain" description="PAC" evidence="9">
    <location>
        <begin position="671"/>
        <end position="728"/>
    </location>
</feature>
<evidence type="ECO:0000259" key="7">
    <source>
        <dbReference type="PROSITE" id="PS50109"/>
    </source>
</evidence>
<dbReference type="SMART" id="SM00387">
    <property type="entry name" value="HATPase_c"/>
    <property type="match status" value="1"/>
</dbReference>
<dbReference type="InterPro" id="IPR005467">
    <property type="entry name" value="His_kinase_dom"/>
</dbReference>
<dbReference type="InterPro" id="IPR001610">
    <property type="entry name" value="PAC"/>
</dbReference>
<evidence type="ECO:0000256" key="2">
    <source>
        <dbReference type="ARBA" id="ARBA00012438"/>
    </source>
</evidence>
<feature type="domain" description="PAS" evidence="8">
    <location>
        <begin position="338"/>
        <end position="408"/>
    </location>
</feature>
<dbReference type="InterPro" id="IPR003594">
    <property type="entry name" value="HATPase_dom"/>
</dbReference>
<dbReference type="InterPro" id="IPR036097">
    <property type="entry name" value="HisK_dim/P_sf"/>
</dbReference>
<keyword evidence="5" id="KW-0418">Kinase</keyword>
<feature type="transmembrane region" description="Helical" evidence="6">
    <location>
        <begin position="17"/>
        <end position="34"/>
    </location>
</feature>
<dbReference type="InterPro" id="IPR013655">
    <property type="entry name" value="PAS_fold_3"/>
</dbReference>
<keyword evidence="3" id="KW-0597">Phosphoprotein</keyword>
<name>A0A1J5RUW6_9ZZZZ</name>
<evidence type="ECO:0000256" key="5">
    <source>
        <dbReference type="ARBA" id="ARBA00022777"/>
    </source>
</evidence>
<dbReference type="Pfam" id="PF00512">
    <property type="entry name" value="HisKA"/>
    <property type="match status" value="1"/>
</dbReference>
<dbReference type="PANTHER" id="PTHR43304">
    <property type="entry name" value="PHYTOCHROME-LIKE PROTEIN CPH1"/>
    <property type="match status" value="1"/>
</dbReference>
<evidence type="ECO:0000313" key="10">
    <source>
        <dbReference type="EMBL" id="OIQ95876.1"/>
    </source>
</evidence>
<dbReference type="SUPFAM" id="SSF47384">
    <property type="entry name" value="Homodimeric domain of signal transducing histidine kinase"/>
    <property type="match status" value="1"/>
</dbReference>
<dbReference type="CDD" id="cd00082">
    <property type="entry name" value="HisKA"/>
    <property type="match status" value="1"/>
</dbReference>
<dbReference type="FunFam" id="3.30.565.10:FF:000006">
    <property type="entry name" value="Sensor histidine kinase WalK"/>
    <property type="match status" value="1"/>
</dbReference>
<feature type="domain" description="Histidine kinase" evidence="7">
    <location>
        <begin position="739"/>
        <end position="954"/>
    </location>
</feature>
<dbReference type="SMART" id="SM00388">
    <property type="entry name" value="HisKA"/>
    <property type="match status" value="1"/>
</dbReference>
<dbReference type="PANTHER" id="PTHR43304:SF1">
    <property type="entry name" value="PAC DOMAIN-CONTAINING PROTEIN"/>
    <property type="match status" value="1"/>
</dbReference>
<dbReference type="Gene3D" id="3.30.565.10">
    <property type="entry name" value="Histidine kinase-like ATPase, C-terminal domain"/>
    <property type="match status" value="1"/>
</dbReference>
<keyword evidence="6" id="KW-0472">Membrane</keyword>
<evidence type="ECO:0000256" key="6">
    <source>
        <dbReference type="SAM" id="Phobius"/>
    </source>
</evidence>
<evidence type="ECO:0000259" key="9">
    <source>
        <dbReference type="PROSITE" id="PS50113"/>
    </source>
</evidence>
<dbReference type="InterPro" id="IPR000014">
    <property type="entry name" value="PAS"/>
</dbReference>
<dbReference type="SMART" id="SM00086">
    <property type="entry name" value="PAC"/>
    <property type="match status" value="3"/>
</dbReference>
<comment type="caution">
    <text evidence="10">The sequence shown here is derived from an EMBL/GenBank/DDBJ whole genome shotgun (WGS) entry which is preliminary data.</text>
</comment>
<dbReference type="EMBL" id="MLJW01000158">
    <property type="protein sequence ID" value="OIQ95876.1"/>
    <property type="molecule type" value="Genomic_DNA"/>
</dbReference>
<sequence>MVDLHKNTSFGEAGRDGLWLLAILLLIAGTFAFLEWQAWRDVRSEISGDLDNLAQGTARTLQQSLARTQDDLMFFTRHLDAADFRKDGGGARRAAQLQLWSDHLSGFPDLRGFRLLNAEGDVVLSTPGLAPLAETGAGAPSPRAGAHPPRRMQMSDVRMDGGADAASLVLADPVQGPDGTLLGAMTAVLDLTYFQRIVDHFGLGREGLLEVRRTDNGHLLLRHPQDAARLNRGGTGPVMARVAAGQMSGVGDGLLAEDGISRRYAFQVVPGFPLVAIASLSEGDYLAAWRGQALLTGLLLAGLSLLMGWQFLRQRRIQAVLRAANQALRQGDTLLAESEQRFRATFEQAAVGIVHNGFDRRILRVNRKVCEILGYTPEELTGKSYLDFTHGDDATVSDEAVAPLLRGEKTSVSWEKRFLGPTGRVVWGRLTASLQRDAAGVPLHFITVLEDVTQRRQVEAALQAEAVRYQHLLRTASDGIYVVDEAGALCEASESFLAMLGYGAEEARRLNMRDWETAAAAAAIPERIRGFMSDLPCVVETRHRRKDGSVFDVELHVRKVVLEGRRYLYASCRDVSGRKQADAARERAEMELRATGARMRLVLDTAAQGIVGMDDEARIVFANRAAAEMLGWRGTELMLSRPAAEALGHRLADGGSCQSSAGGCAIRATLRDGEVRRVSDEMFCGPDGVTHPVEYVVAPLLVEGIPVGAVVVFHDISERKAMEEDLRRSNAELEQFAYVASHDLRQPLRMISSYLNLIERHLGDSLDPEIKTFFGFAMGGAKRMDMLILDLLEYSRAGRARLPLQPVPLDEVARDAVENLQVAVAEAGAEVTLDGLFPTVRGDRGELVRLFQNLIGNAVKYRLPERPCRVWVRCKAAGGDWLLSVQDNGIGIDAKDYERAFGVFQRLVPKGHYEGTGIGLAVCRKIVEHHHGRIWIESKLGEGSTFLFTLPMLASADPPQVVAVPAG</sequence>
<dbReference type="PROSITE" id="PS50112">
    <property type="entry name" value="PAS"/>
    <property type="match status" value="3"/>
</dbReference>
<proteinExistence type="predicted"/>
<evidence type="ECO:0000259" key="8">
    <source>
        <dbReference type="PROSITE" id="PS50112"/>
    </source>
</evidence>
<keyword evidence="6" id="KW-0812">Transmembrane</keyword>
<dbReference type="SMART" id="SM00091">
    <property type="entry name" value="PAS"/>
    <property type="match status" value="3"/>
</dbReference>
<dbReference type="CDD" id="cd18773">
    <property type="entry name" value="PDC1_HK_sensor"/>
    <property type="match status" value="1"/>
</dbReference>
<dbReference type="Gene3D" id="1.10.287.130">
    <property type="match status" value="1"/>
</dbReference>
<protein>
    <recommendedName>
        <fullName evidence="2">histidine kinase</fullName>
        <ecNumber evidence="2">2.7.13.3</ecNumber>
    </recommendedName>
</protein>
<dbReference type="Pfam" id="PF02518">
    <property type="entry name" value="HATPase_c"/>
    <property type="match status" value="1"/>
</dbReference>
<dbReference type="PRINTS" id="PR00344">
    <property type="entry name" value="BCTRLSENSOR"/>
</dbReference>
<dbReference type="Gene3D" id="3.30.450.20">
    <property type="entry name" value="PAS domain"/>
    <property type="match status" value="5"/>
</dbReference>
<evidence type="ECO:0000256" key="3">
    <source>
        <dbReference type="ARBA" id="ARBA00022553"/>
    </source>
</evidence>
<dbReference type="SUPFAM" id="SSF55785">
    <property type="entry name" value="PYP-like sensor domain (PAS domain)"/>
    <property type="match status" value="3"/>
</dbReference>
<keyword evidence="4 10" id="KW-0808">Transferase</keyword>
<dbReference type="InterPro" id="IPR004358">
    <property type="entry name" value="Sig_transdc_His_kin-like_C"/>
</dbReference>
<feature type="domain" description="PAC" evidence="9">
    <location>
        <begin position="412"/>
        <end position="464"/>
    </location>
</feature>
<evidence type="ECO:0000256" key="1">
    <source>
        <dbReference type="ARBA" id="ARBA00000085"/>
    </source>
</evidence>
<dbReference type="InterPro" id="IPR003661">
    <property type="entry name" value="HisK_dim/P_dom"/>
</dbReference>
<comment type="catalytic activity">
    <reaction evidence="1">
        <text>ATP + protein L-histidine = ADP + protein N-phospho-L-histidine.</text>
        <dbReference type="EC" id="2.7.13.3"/>
    </reaction>
</comment>
<keyword evidence="6" id="KW-1133">Transmembrane helix</keyword>
<dbReference type="InterPro" id="IPR013656">
    <property type="entry name" value="PAS_4"/>
</dbReference>
<dbReference type="InterPro" id="IPR052162">
    <property type="entry name" value="Sensor_kinase/Photoreceptor"/>
</dbReference>